<gene>
    <name evidence="2" type="ORF">OdinLCB4_006370</name>
</gene>
<name>A0AAF0IB82_ODILC</name>
<dbReference type="PANTHER" id="PTHR34875:SF6">
    <property type="entry name" value="UPF0237 PROTEIN MJ1558"/>
    <property type="match status" value="1"/>
</dbReference>
<dbReference type="PROSITE" id="PS51671">
    <property type="entry name" value="ACT"/>
    <property type="match status" value="1"/>
</dbReference>
<dbReference type="Proteomes" id="UP000186851">
    <property type="component" value="Chromosome"/>
</dbReference>
<dbReference type="KEGG" id="oyw:OdinLCB4_006370"/>
<reference evidence="2" key="2">
    <citation type="journal article" date="2022" name="Nat. Microbiol.">
        <title>A closed Candidatus Odinarchaeum chromosome exposes Asgard archaeal viruses.</title>
        <authorList>
            <person name="Tamarit D."/>
            <person name="Caceres E.F."/>
            <person name="Krupovic M."/>
            <person name="Nijland R."/>
            <person name="Eme L."/>
            <person name="Robinson N.P."/>
            <person name="Ettema T.J.G."/>
        </authorList>
    </citation>
    <scope>NUCLEOTIDE SEQUENCE</scope>
    <source>
        <strain evidence="2">LCB_4</strain>
    </source>
</reference>
<dbReference type="NCBIfam" id="NF001220">
    <property type="entry name" value="PRK00194.1"/>
    <property type="match status" value="1"/>
</dbReference>
<organism evidence="2 3">
    <name type="scientific">Odinarchaeota yellowstonii (strain LCB_4)</name>
    <dbReference type="NCBI Taxonomy" id="1841599"/>
    <lineage>
        <taxon>Archaea</taxon>
        <taxon>Promethearchaeati</taxon>
        <taxon>Candidatus Odinarchaeota</taxon>
        <taxon>Candidatus Odinarchaeia</taxon>
        <taxon>Candidatus Odinarchaeales</taxon>
        <taxon>Candidatus Odinarchaeaceae</taxon>
        <taxon>Candidatus Odinarchaeum</taxon>
    </lineage>
</organism>
<dbReference type="PANTHER" id="PTHR34875">
    <property type="entry name" value="UPF0237 PROTEIN MJ1558"/>
    <property type="match status" value="1"/>
</dbReference>
<dbReference type="SUPFAM" id="SSF55021">
    <property type="entry name" value="ACT-like"/>
    <property type="match status" value="1"/>
</dbReference>
<dbReference type="InterPro" id="IPR045865">
    <property type="entry name" value="ACT-like_dom_sf"/>
</dbReference>
<dbReference type="Pfam" id="PF13740">
    <property type="entry name" value="ACT_6"/>
    <property type="match status" value="1"/>
</dbReference>
<dbReference type="CDD" id="cd04872">
    <property type="entry name" value="ACT_1ZPV"/>
    <property type="match status" value="1"/>
</dbReference>
<proteinExistence type="predicted"/>
<accession>A0AAF0IB82</accession>
<reference evidence="2" key="1">
    <citation type="journal article" date="2017" name="Nature">
        <title>Asgard archaea illuminate the origin of eukaryotic cellular complexity.</title>
        <authorList>
            <person name="Zaremba-Niedzwiedzka K."/>
            <person name="Caceres E.F."/>
            <person name="Saw J.H."/>
            <person name="Backstrom D."/>
            <person name="Juzokaite L."/>
            <person name="Vancaester E."/>
            <person name="Seitz K.W."/>
            <person name="Anantharaman K."/>
            <person name="Starnawski P."/>
            <person name="Kjeldsen K.U."/>
            <person name="Scott M.B."/>
            <person name="Nunoura T."/>
            <person name="Banfield J.F."/>
            <person name="Schramm A."/>
            <person name="Baker B.J."/>
            <person name="Spang A."/>
            <person name="Ettema T.J.G."/>
        </authorList>
    </citation>
    <scope>NUCLEOTIDE SEQUENCE</scope>
    <source>
        <strain evidence="2">LCB_4</strain>
    </source>
</reference>
<dbReference type="Gene3D" id="3.30.70.260">
    <property type="match status" value="1"/>
</dbReference>
<evidence type="ECO:0000313" key="2">
    <source>
        <dbReference type="EMBL" id="WEU40091.1"/>
    </source>
</evidence>
<protein>
    <submittedName>
        <fullName evidence="2">ACT domain-containing protein</fullName>
    </submittedName>
</protein>
<evidence type="ECO:0000259" key="1">
    <source>
        <dbReference type="PROSITE" id="PS51671"/>
    </source>
</evidence>
<sequence length="95" mass="10707">MSDEKIVITVVGVDRPGIVAMVANILAENNINIEDMRSTILQSGIPVFTMIMIADMSKSKISYDELKNILKKKEEETGVKLIALKEEIFKFLHRV</sequence>
<dbReference type="InterPro" id="IPR022986">
    <property type="entry name" value="UPF0237_ACT"/>
</dbReference>
<dbReference type="EMBL" id="CP091871">
    <property type="protein sequence ID" value="WEU40091.1"/>
    <property type="molecule type" value="Genomic_DNA"/>
</dbReference>
<dbReference type="InterPro" id="IPR002912">
    <property type="entry name" value="ACT_dom"/>
</dbReference>
<dbReference type="AlphaFoldDB" id="A0AAF0IB82"/>
<feature type="domain" description="ACT" evidence="1">
    <location>
        <begin position="7"/>
        <end position="87"/>
    </location>
</feature>
<dbReference type="InterPro" id="IPR050990">
    <property type="entry name" value="UPF0237/GcvR_regulator"/>
</dbReference>
<evidence type="ECO:0000313" key="3">
    <source>
        <dbReference type="Proteomes" id="UP000186851"/>
    </source>
</evidence>